<keyword evidence="15" id="KW-1185">Reference proteome</keyword>
<keyword evidence="5" id="KW-0328">Glycosyltransferase</keyword>
<dbReference type="AlphaFoldDB" id="A0A0N4Z0K6"/>
<evidence type="ECO:0000256" key="8">
    <source>
        <dbReference type="ARBA" id="ARBA00022741"/>
    </source>
</evidence>
<dbReference type="Pfam" id="PF00567">
    <property type="entry name" value="TUDOR"/>
    <property type="match status" value="1"/>
</dbReference>
<keyword evidence="9" id="KW-0735">Signal-anchor</keyword>
<keyword evidence="7 12" id="KW-0812">Transmembrane</keyword>
<evidence type="ECO:0000259" key="14">
    <source>
        <dbReference type="Pfam" id="PF02434"/>
    </source>
</evidence>
<comment type="pathway">
    <text evidence="2">Protein modification; protein glycosylation.</text>
</comment>
<dbReference type="PANTHER" id="PTHR23033:SF14">
    <property type="entry name" value="GLYCOPROTEIN-N-ACETYLGALACTOSAMINE 3-BETA-GALACTOSYLTRANSFERASE 1-RELATED"/>
    <property type="match status" value="1"/>
</dbReference>
<name>A0A0N4Z0K6_PARTI</name>
<dbReference type="InterPro" id="IPR003378">
    <property type="entry name" value="Fringe-like_glycosylTrfase"/>
</dbReference>
<evidence type="ECO:0000256" key="10">
    <source>
        <dbReference type="ARBA" id="ARBA00022989"/>
    </source>
</evidence>
<dbReference type="InterPro" id="IPR002999">
    <property type="entry name" value="Tudor"/>
</dbReference>
<evidence type="ECO:0000256" key="9">
    <source>
        <dbReference type="ARBA" id="ARBA00022968"/>
    </source>
</evidence>
<dbReference type="WBParaSite" id="PTRK_0000023600.1">
    <property type="protein sequence ID" value="PTRK_0000023600.1"/>
    <property type="gene ID" value="PTRK_0000023600"/>
</dbReference>
<evidence type="ECO:0000313" key="15">
    <source>
        <dbReference type="Proteomes" id="UP000038045"/>
    </source>
</evidence>
<comment type="similarity">
    <text evidence="3">Belongs to the glycosyltransferase 31 family. Beta3-Gal-T subfamily.</text>
</comment>
<keyword evidence="11 12" id="KW-0472">Membrane</keyword>
<dbReference type="GO" id="GO:0016263">
    <property type="term" value="F:glycoprotein-N-acetylgalactosamine 3-beta-galactosyltransferase activity"/>
    <property type="evidence" value="ECO:0007669"/>
    <property type="project" value="UniProtKB-EC"/>
</dbReference>
<dbReference type="Gene3D" id="3.90.550.50">
    <property type="match status" value="1"/>
</dbReference>
<feature type="domain" description="Fringe-like glycosyltransferase" evidence="14">
    <location>
        <begin position="837"/>
        <end position="1011"/>
    </location>
</feature>
<dbReference type="PANTHER" id="PTHR23033">
    <property type="entry name" value="BETA1,3-GALACTOSYLTRANSFERASE"/>
    <property type="match status" value="1"/>
</dbReference>
<accession>A0A0N4Z0K6</accession>
<dbReference type="InterPro" id="IPR026050">
    <property type="entry name" value="C1GALT1/C1GALT1_chp1"/>
</dbReference>
<evidence type="ECO:0000256" key="4">
    <source>
        <dbReference type="ARBA" id="ARBA00012557"/>
    </source>
</evidence>
<dbReference type="GO" id="GO:0016020">
    <property type="term" value="C:membrane"/>
    <property type="evidence" value="ECO:0007669"/>
    <property type="project" value="UniProtKB-SubCell"/>
</dbReference>
<keyword evidence="6" id="KW-0808">Transferase</keyword>
<evidence type="ECO:0000256" key="7">
    <source>
        <dbReference type="ARBA" id="ARBA00022692"/>
    </source>
</evidence>
<sequence length="1112" mass="129528">MSSKLHVDFLNKYFFLGKEFEELGCTPKKIQCVITSKDDENEFIWLKPVNKTFIENELNRKIRQYCSDKVETLRNSNVGDMGLYKNSENIFKRCCVVGKNDNGMYLIELIDSGIVLQLTEQENIYKIKEDLCSGKFSFPLCFRAQCLQDIQSKDFKMIGISDVNVGSFVTAIIVNVTGSLIHVALSSKECLLTLINFRDIGTLAFGHESGIWRRFLNTSKLRTDYLKPFDNELFHTIFSNQTYGYVVGVLDEMTIYFRSSMLTIAYHFFMEQLTESYSQVAFRKTLFVFRINEKDLKNVFVFFDSVTFQFYRVSILRIHGREFDCYCIDQPTLVFTNISNVSNTVWKLADLFKLPRFCSKIKIGNFKRPGCITDLETSKRRTLVLREMFVNNNIVEVIKKDDEEYPIIRQNKCDIVKIFREKLIVTYKDDINPELPKTYNSCNSLRKDGCFMASLNASFKGRGKVLGKSLKEQCASLKYQNNCNIENVHNGEFSFGLFKPPSNYNDISSGTLSWDDFASYNLCKKGLSKDINNENINKPSNASTFCNSPREELSKTLIKNCIECKSVPSTVILIKSENEDKKFTLYVDDNDMFLIKTPIDIDQFDDSKDFLNITLYEMNLYAIVNVESVQKIYIFDSEAIAEYNKNYRIIENVNNLTEVNYNEIVINKCYLIDTHERRYQALITNKTIGNNASITFIEVYTRKKFSFSVNEPLKIYECPQNIMELPGVSFDIVSLFGENIKDDTIQEYLCKEEGLMDMNESLFSKRRTYNAFELKKLRKLFILLTFGFVILMIILYLITSLMNYQFQERDMQIVVNRPYIVDKDFELLSNFLKENVTIFCLLHTSPKYKYSRAIPQKNTWLKRCTKYIYVSIEEDLELPSIKGNDIDGHEYSNVRVRYGLKYIYDNYGDKFDWIYKGDDDNYVIMENLRLFLLNKNPNNPHYFGFPINLKQKNYKTPYHSGAGFVLSKNSLKKLVTEAFPNHSICDSRPTSPDDLVFGECLKNVGVEISESRDSKKKHMFIASNVEEAGTLNYIPRMKWFSEHSEDNLENGYFSLSTFPISFHYVSGDNMYAYEYMLYIANVAGKMNPMFKGDDIYDKEKMYKKILDYSSKL</sequence>
<dbReference type="SUPFAM" id="SSF63748">
    <property type="entry name" value="Tudor/PWWP/MBT"/>
    <property type="match status" value="1"/>
</dbReference>
<evidence type="ECO:0000256" key="11">
    <source>
        <dbReference type="ARBA" id="ARBA00023136"/>
    </source>
</evidence>
<dbReference type="EC" id="2.4.1.122" evidence="4"/>
<dbReference type="Proteomes" id="UP000038045">
    <property type="component" value="Unplaced"/>
</dbReference>
<dbReference type="STRING" id="131310.A0A0N4Z0K6"/>
<keyword evidence="10 12" id="KW-1133">Transmembrane helix</keyword>
<dbReference type="Pfam" id="PF02434">
    <property type="entry name" value="Fringe"/>
    <property type="match status" value="1"/>
</dbReference>
<evidence type="ECO:0000313" key="16">
    <source>
        <dbReference type="WBParaSite" id="PTRK_0000023600.1"/>
    </source>
</evidence>
<keyword evidence="8" id="KW-0547">Nucleotide-binding</keyword>
<reference evidence="16" key="1">
    <citation type="submission" date="2017-02" db="UniProtKB">
        <authorList>
            <consortium name="WormBaseParasite"/>
        </authorList>
    </citation>
    <scope>IDENTIFICATION</scope>
</reference>
<evidence type="ECO:0000256" key="2">
    <source>
        <dbReference type="ARBA" id="ARBA00004922"/>
    </source>
</evidence>
<proteinExistence type="inferred from homology"/>
<evidence type="ECO:0000256" key="3">
    <source>
        <dbReference type="ARBA" id="ARBA00006462"/>
    </source>
</evidence>
<feature type="domain" description="Tudor" evidence="13">
    <location>
        <begin position="27"/>
        <end position="135"/>
    </location>
</feature>
<feature type="transmembrane region" description="Helical" evidence="12">
    <location>
        <begin position="780"/>
        <end position="799"/>
    </location>
</feature>
<dbReference type="GO" id="GO:0000166">
    <property type="term" value="F:nucleotide binding"/>
    <property type="evidence" value="ECO:0007669"/>
    <property type="project" value="UniProtKB-KW"/>
</dbReference>
<protein>
    <recommendedName>
        <fullName evidence="4">N-acetylgalactosaminide beta-1,3-galactosyltransferase</fullName>
        <ecNumber evidence="4">2.4.1.122</ecNumber>
    </recommendedName>
</protein>
<comment type="subcellular location">
    <subcellularLocation>
        <location evidence="1">Membrane</location>
        <topology evidence="1">Single-pass type II membrane protein</topology>
    </subcellularLocation>
</comment>
<evidence type="ECO:0000256" key="12">
    <source>
        <dbReference type="SAM" id="Phobius"/>
    </source>
</evidence>
<evidence type="ECO:0000259" key="13">
    <source>
        <dbReference type="Pfam" id="PF00567"/>
    </source>
</evidence>
<organism evidence="15 16">
    <name type="scientific">Parastrongyloides trichosuri</name>
    <name type="common">Possum-specific nematode worm</name>
    <dbReference type="NCBI Taxonomy" id="131310"/>
    <lineage>
        <taxon>Eukaryota</taxon>
        <taxon>Metazoa</taxon>
        <taxon>Ecdysozoa</taxon>
        <taxon>Nematoda</taxon>
        <taxon>Chromadorea</taxon>
        <taxon>Rhabditida</taxon>
        <taxon>Tylenchina</taxon>
        <taxon>Panagrolaimomorpha</taxon>
        <taxon>Strongyloidoidea</taxon>
        <taxon>Strongyloididae</taxon>
        <taxon>Parastrongyloides</taxon>
    </lineage>
</organism>
<evidence type="ECO:0000256" key="1">
    <source>
        <dbReference type="ARBA" id="ARBA00004606"/>
    </source>
</evidence>
<evidence type="ECO:0000256" key="6">
    <source>
        <dbReference type="ARBA" id="ARBA00022679"/>
    </source>
</evidence>
<evidence type="ECO:0000256" key="5">
    <source>
        <dbReference type="ARBA" id="ARBA00022676"/>
    </source>
</evidence>